<protein>
    <submittedName>
        <fullName evidence="1">Uncharacterized protein</fullName>
    </submittedName>
</protein>
<gene>
    <name evidence="1" type="ORF">L6452_15844</name>
</gene>
<keyword evidence="2" id="KW-1185">Reference proteome</keyword>
<dbReference type="Proteomes" id="UP001055879">
    <property type="component" value="Linkage Group LG04"/>
</dbReference>
<proteinExistence type="predicted"/>
<sequence length="75" mass="8622">MWSSSSIYTHKHTYTIITFSERKSISRERNTHTHHPKYTPPLPPPHLVNSVVIRRTNQTCYLAPVACHFSSLGFG</sequence>
<accession>A0ACB9CPW8</accession>
<organism evidence="1 2">
    <name type="scientific">Arctium lappa</name>
    <name type="common">Greater burdock</name>
    <name type="synonym">Lappa major</name>
    <dbReference type="NCBI Taxonomy" id="4217"/>
    <lineage>
        <taxon>Eukaryota</taxon>
        <taxon>Viridiplantae</taxon>
        <taxon>Streptophyta</taxon>
        <taxon>Embryophyta</taxon>
        <taxon>Tracheophyta</taxon>
        <taxon>Spermatophyta</taxon>
        <taxon>Magnoliopsida</taxon>
        <taxon>eudicotyledons</taxon>
        <taxon>Gunneridae</taxon>
        <taxon>Pentapetalae</taxon>
        <taxon>asterids</taxon>
        <taxon>campanulids</taxon>
        <taxon>Asterales</taxon>
        <taxon>Asteraceae</taxon>
        <taxon>Carduoideae</taxon>
        <taxon>Cardueae</taxon>
        <taxon>Arctiinae</taxon>
        <taxon>Arctium</taxon>
    </lineage>
</organism>
<name>A0ACB9CPW8_ARCLA</name>
<reference evidence="2" key="1">
    <citation type="journal article" date="2022" name="Mol. Ecol. Resour.">
        <title>The genomes of chicory, endive, great burdock and yacon provide insights into Asteraceae palaeo-polyploidization history and plant inulin production.</title>
        <authorList>
            <person name="Fan W."/>
            <person name="Wang S."/>
            <person name="Wang H."/>
            <person name="Wang A."/>
            <person name="Jiang F."/>
            <person name="Liu H."/>
            <person name="Zhao H."/>
            <person name="Xu D."/>
            <person name="Zhang Y."/>
        </authorList>
    </citation>
    <scope>NUCLEOTIDE SEQUENCE [LARGE SCALE GENOMIC DNA]</scope>
    <source>
        <strain evidence="2">cv. Niubang</strain>
    </source>
</reference>
<evidence type="ECO:0000313" key="2">
    <source>
        <dbReference type="Proteomes" id="UP001055879"/>
    </source>
</evidence>
<reference evidence="1 2" key="2">
    <citation type="journal article" date="2022" name="Mol. Ecol. Resour.">
        <title>The genomes of chicory, endive, great burdock and yacon provide insights into Asteraceae paleo-polyploidization history and plant inulin production.</title>
        <authorList>
            <person name="Fan W."/>
            <person name="Wang S."/>
            <person name="Wang H."/>
            <person name="Wang A."/>
            <person name="Jiang F."/>
            <person name="Liu H."/>
            <person name="Zhao H."/>
            <person name="Xu D."/>
            <person name="Zhang Y."/>
        </authorList>
    </citation>
    <scope>NUCLEOTIDE SEQUENCE [LARGE SCALE GENOMIC DNA]</scope>
    <source>
        <strain evidence="2">cv. Niubang</strain>
    </source>
</reference>
<dbReference type="EMBL" id="CM042050">
    <property type="protein sequence ID" value="KAI3736305.1"/>
    <property type="molecule type" value="Genomic_DNA"/>
</dbReference>
<comment type="caution">
    <text evidence="1">The sequence shown here is derived from an EMBL/GenBank/DDBJ whole genome shotgun (WGS) entry which is preliminary data.</text>
</comment>
<evidence type="ECO:0000313" key="1">
    <source>
        <dbReference type="EMBL" id="KAI3736305.1"/>
    </source>
</evidence>